<feature type="compositionally biased region" description="Basic and acidic residues" evidence="6">
    <location>
        <begin position="212"/>
        <end position="226"/>
    </location>
</feature>
<keyword evidence="4" id="KW-0904">Protein phosphatase</keyword>
<comment type="catalytic activity">
    <reaction evidence="5">
        <text>O-phospho-L-threonyl-[protein] + H2O = L-threonyl-[protein] + phosphate</text>
        <dbReference type="Rhea" id="RHEA:47004"/>
        <dbReference type="Rhea" id="RHEA-COMP:11060"/>
        <dbReference type="Rhea" id="RHEA-COMP:11605"/>
        <dbReference type="ChEBI" id="CHEBI:15377"/>
        <dbReference type="ChEBI" id="CHEBI:30013"/>
        <dbReference type="ChEBI" id="CHEBI:43474"/>
        <dbReference type="ChEBI" id="CHEBI:61977"/>
        <dbReference type="EC" id="3.1.3.16"/>
    </reaction>
</comment>
<feature type="region of interest" description="Disordered" evidence="6">
    <location>
        <begin position="202"/>
        <end position="246"/>
    </location>
</feature>
<dbReference type="AlphaFoldDB" id="A0AAV7D2B0"/>
<gene>
    <name evidence="9" type="ORF">GDO81_000001</name>
</gene>
<dbReference type="SMART" id="SM00195">
    <property type="entry name" value="DSPc"/>
    <property type="match status" value="1"/>
</dbReference>
<accession>A0AAV7D2B0</accession>
<dbReference type="InterPro" id="IPR016130">
    <property type="entry name" value="Tyr_Pase_AS"/>
</dbReference>
<proteinExistence type="inferred from homology"/>
<dbReference type="InterPro" id="IPR020422">
    <property type="entry name" value="TYR_PHOSPHATASE_DUAL_dom"/>
</dbReference>
<organism evidence="9 10">
    <name type="scientific">Engystomops pustulosus</name>
    <name type="common">Tungara frog</name>
    <name type="synonym">Physalaemus pustulosus</name>
    <dbReference type="NCBI Taxonomy" id="76066"/>
    <lineage>
        <taxon>Eukaryota</taxon>
        <taxon>Metazoa</taxon>
        <taxon>Chordata</taxon>
        <taxon>Craniata</taxon>
        <taxon>Vertebrata</taxon>
        <taxon>Euteleostomi</taxon>
        <taxon>Amphibia</taxon>
        <taxon>Batrachia</taxon>
        <taxon>Anura</taxon>
        <taxon>Neobatrachia</taxon>
        <taxon>Hyloidea</taxon>
        <taxon>Leptodactylidae</taxon>
        <taxon>Leiuperinae</taxon>
        <taxon>Engystomops</taxon>
    </lineage>
</organism>
<evidence type="ECO:0000256" key="3">
    <source>
        <dbReference type="ARBA" id="ARBA00022801"/>
    </source>
</evidence>
<dbReference type="Pfam" id="PF00782">
    <property type="entry name" value="DSPc"/>
    <property type="match status" value="1"/>
</dbReference>
<dbReference type="PROSITE" id="PS00383">
    <property type="entry name" value="TYR_PHOSPHATASE_1"/>
    <property type="match status" value="1"/>
</dbReference>
<feature type="compositionally biased region" description="Basic residues" evidence="6">
    <location>
        <begin position="309"/>
        <end position="319"/>
    </location>
</feature>
<feature type="region of interest" description="Disordered" evidence="6">
    <location>
        <begin position="157"/>
        <end position="177"/>
    </location>
</feature>
<comment type="similarity">
    <text evidence="1">Belongs to the protein-tyrosine phosphatase family.</text>
</comment>
<feature type="compositionally biased region" description="Polar residues" evidence="6">
    <location>
        <begin position="230"/>
        <end position="246"/>
    </location>
</feature>
<feature type="compositionally biased region" description="Pro residues" evidence="6">
    <location>
        <begin position="163"/>
        <end position="172"/>
    </location>
</feature>
<comment type="caution">
    <text evidence="9">The sequence shown here is derived from an EMBL/GenBank/DDBJ whole genome shotgun (WGS) entry which is preliminary data.</text>
</comment>
<dbReference type="SUPFAM" id="SSF52799">
    <property type="entry name" value="(Phosphotyrosine protein) phosphatases II"/>
    <property type="match status" value="1"/>
</dbReference>
<dbReference type="Gene3D" id="3.90.190.10">
    <property type="entry name" value="Protein tyrosine phosphatase superfamily"/>
    <property type="match status" value="1"/>
</dbReference>
<evidence type="ECO:0000313" key="9">
    <source>
        <dbReference type="EMBL" id="KAG8591074.1"/>
    </source>
</evidence>
<dbReference type="GO" id="GO:0003779">
    <property type="term" value="F:actin binding"/>
    <property type="evidence" value="ECO:0007669"/>
    <property type="project" value="InterPro"/>
</dbReference>
<dbReference type="EC" id="3.1.3.16" evidence="2"/>
<dbReference type="GO" id="GO:0030837">
    <property type="term" value="P:negative regulation of actin filament polymerization"/>
    <property type="evidence" value="ECO:0007669"/>
    <property type="project" value="InterPro"/>
</dbReference>
<feature type="compositionally biased region" description="Low complexity" evidence="6">
    <location>
        <begin position="294"/>
        <end position="308"/>
    </location>
</feature>
<dbReference type="EMBL" id="WNYA01000001">
    <property type="protein sequence ID" value="KAG8591075.1"/>
    <property type="molecule type" value="Genomic_DNA"/>
</dbReference>
<protein>
    <recommendedName>
        <fullName evidence="2">protein-serine/threonine phosphatase</fullName>
        <ecNumber evidence="2">3.1.3.16</ecNumber>
    </recommendedName>
</protein>
<dbReference type="PROSITE" id="PS50054">
    <property type="entry name" value="TYR_PHOSPHATASE_DUAL"/>
    <property type="match status" value="1"/>
</dbReference>
<evidence type="ECO:0000259" key="7">
    <source>
        <dbReference type="PROSITE" id="PS50054"/>
    </source>
</evidence>
<evidence type="ECO:0000256" key="4">
    <source>
        <dbReference type="ARBA" id="ARBA00022912"/>
    </source>
</evidence>
<sequence>MIMILAQLDRPSEIFPYLYLGSEWNASNLEELQRNKVTHILNVTREIDNFFPETFTYLNIRVLDEESTNLLQYWKETHNFISAARQQGKVLVHCKMGVSRSASTVIAHAMKEYEWTFEEALKHVKDRRSIVQPNAGFLRQLQTYQGILGASKQRHSYLWDPSSAPPPPPPLTTPTEPLLGSSVVSIGLRQRKMNLRALMRSISEMEGTDPAPEEKNKHEDERRPEKLGTVSESQESMSEQRDSVSSIDLTLSKEQESFMDQEESLQNEELLEQNLEQSSALVEQSLSLDEVFGSSAPSSPVSCSTSSSARRRSRRKKKLVSQQSTETSHPGSPIKSQSVSDLQGAALVSKRLQEAGHGRKVRITRQSNVGEAPGEL</sequence>
<evidence type="ECO:0000313" key="10">
    <source>
        <dbReference type="Proteomes" id="UP000824782"/>
    </source>
</evidence>
<dbReference type="GO" id="GO:0004722">
    <property type="term" value="F:protein serine/threonine phosphatase activity"/>
    <property type="evidence" value="ECO:0007669"/>
    <property type="project" value="UniProtKB-EC"/>
</dbReference>
<dbReference type="PANTHER" id="PTHR45864:SF4">
    <property type="entry name" value="PROTEIN PHOSPHATASE SLINGSHOT HOMOLOG 3"/>
    <property type="match status" value="1"/>
</dbReference>
<feature type="region of interest" description="Disordered" evidence="6">
    <location>
        <begin position="291"/>
        <end position="376"/>
    </location>
</feature>
<dbReference type="InterPro" id="IPR029021">
    <property type="entry name" value="Prot-tyrosine_phosphatase-like"/>
</dbReference>
<evidence type="ECO:0000256" key="1">
    <source>
        <dbReference type="ARBA" id="ARBA00009580"/>
    </source>
</evidence>
<dbReference type="FunFam" id="3.90.190.10:FF:000004">
    <property type="entry name" value="Protein phosphatase Slingshot homolog 2"/>
    <property type="match status" value="1"/>
</dbReference>
<reference evidence="9" key="1">
    <citation type="thesis" date="2020" institute="ProQuest LLC" country="789 East Eisenhower Parkway, Ann Arbor, MI, USA">
        <title>Comparative Genomics and Chromosome Evolution.</title>
        <authorList>
            <person name="Mudd A.B."/>
        </authorList>
    </citation>
    <scope>NUCLEOTIDE SEQUENCE</scope>
    <source>
        <strain evidence="9">237g6f4</strain>
        <tissue evidence="9">Blood</tissue>
    </source>
</reference>
<feature type="domain" description="Tyrosine specific protein phosphatases" evidence="8">
    <location>
        <begin position="71"/>
        <end position="128"/>
    </location>
</feature>
<evidence type="ECO:0000256" key="5">
    <source>
        <dbReference type="ARBA" id="ARBA00048336"/>
    </source>
</evidence>
<evidence type="ECO:0000259" key="8">
    <source>
        <dbReference type="PROSITE" id="PS50056"/>
    </source>
</evidence>
<evidence type="ECO:0000256" key="2">
    <source>
        <dbReference type="ARBA" id="ARBA00013081"/>
    </source>
</evidence>
<dbReference type="InterPro" id="IPR043587">
    <property type="entry name" value="Phosphatase_SSH-like"/>
</dbReference>
<dbReference type="EMBL" id="WNYA01000001">
    <property type="protein sequence ID" value="KAG8591074.1"/>
    <property type="molecule type" value="Genomic_DNA"/>
</dbReference>
<feature type="compositionally biased region" description="Polar residues" evidence="6">
    <location>
        <begin position="325"/>
        <end position="341"/>
    </location>
</feature>
<dbReference type="PROSITE" id="PS50056">
    <property type="entry name" value="TYR_PHOSPHATASE_2"/>
    <property type="match status" value="1"/>
</dbReference>
<dbReference type="InterPro" id="IPR000340">
    <property type="entry name" value="Dual-sp_phosphatase_cat-dom"/>
</dbReference>
<feature type="domain" description="Tyrosine-protein phosphatase" evidence="7">
    <location>
        <begin position="10"/>
        <end position="150"/>
    </location>
</feature>
<dbReference type="Proteomes" id="UP000824782">
    <property type="component" value="Unassembled WGS sequence"/>
</dbReference>
<name>A0AAV7D2B0_ENGPU</name>
<evidence type="ECO:0000256" key="6">
    <source>
        <dbReference type="SAM" id="MobiDB-lite"/>
    </source>
</evidence>
<keyword evidence="3" id="KW-0378">Hydrolase</keyword>
<dbReference type="PANTHER" id="PTHR45864">
    <property type="entry name" value="SLINGSHOT PROTEIN PHOSPHATASE HOMOLOG"/>
    <property type="match status" value="1"/>
</dbReference>
<dbReference type="InterPro" id="IPR000387">
    <property type="entry name" value="Tyr_Pase_dom"/>
</dbReference>
<keyword evidence="10" id="KW-1185">Reference proteome</keyword>